<dbReference type="Pfam" id="PF13393">
    <property type="entry name" value="tRNA-synt_His"/>
    <property type="match status" value="1"/>
</dbReference>
<reference evidence="2 3" key="1">
    <citation type="submission" date="2021-04" db="EMBL/GenBank/DDBJ databases">
        <authorList>
            <person name="Pira H."/>
            <person name="Risdian C."/>
            <person name="Wink J."/>
        </authorList>
    </citation>
    <scope>NUCLEOTIDE SEQUENCE [LARGE SCALE GENOMIC DNA]</scope>
    <source>
        <strain evidence="2 3">WHA3</strain>
    </source>
</reference>
<dbReference type="PANTHER" id="PTHR43707:SF1">
    <property type="entry name" value="HISTIDINE--TRNA LIGASE, MITOCHONDRIAL-RELATED"/>
    <property type="match status" value="1"/>
</dbReference>
<comment type="caution">
    <text evidence="2">The sequence shown here is derived from an EMBL/GenBank/DDBJ whole genome shotgun (WGS) entry which is preliminary data.</text>
</comment>
<feature type="domain" description="Class II Histidinyl-tRNA synthetase (HisRS)-like catalytic core" evidence="1">
    <location>
        <begin position="13"/>
        <end position="309"/>
    </location>
</feature>
<accession>A0ABS6SFS1</accession>
<keyword evidence="3" id="KW-1185">Reference proteome</keyword>
<dbReference type="PANTHER" id="PTHR43707">
    <property type="entry name" value="HISTIDYL-TRNA SYNTHETASE"/>
    <property type="match status" value="1"/>
</dbReference>
<dbReference type="RefSeq" id="WP_218446088.1">
    <property type="nucleotide sequence ID" value="NZ_JAGSPA010000003.1"/>
</dbReference>
<evidence type="ECO:0000313" key="3">
    <source>
        <dbReference type="Proteomes" id="UP000722336"/>
    </source>
</evidence>
<dbReference type="EMBL" id="JAGSPA010000003">
    <property type="protein sequence ID" value="MBV7257264.1"/>
    <property type="molecule type" value="Genomic_DNA"/>
</dbReference>
<evidence type="ECO:0000313" key="2">
    <source>
        <dbReference type="EMBL" id="MBV7257264.1"/>
    </source>
</evidence>
<gene>
    <name evidence="2" type="ORF">KCG44_10765</name>
</gene>
<proteinExistence type="predicted"/>
<protein>
    <submittedName>
        <fullName evidence="2">ATP phosphoribosyltransferase regulatory subunit</fullName>
    </submittedName>
</protein>
<dbReference type="Proteomes" id="UP000722336">
    <property type="component" value="Unassembled WGS sequence"/>
</dbReference>
<keyword evidence="2" id="KW-0328">Glycosyltransferase</keyword>
<dbReference type="InterPro" id="IPR004516">
    <property type="entry name" value="HisRS/HisZ"/>
</dbReference>
<dbReference type="PIRSF" id="PIRSF001549">
    <property type="entry name" value="His-tRNA_synth"/>
    <property type="match status" value="1"/>
</dbReference>
<evidence type="ECO:0000259" key="1">
    <source>
        <dbReference type="Pfam" id="PF13393"/>
    </source>
</evidence>
<name>A0ABS6SFS1_9SPHN</name>
<organism evidence="2 3">
    <name type="scientific">Pacificimonas pallii</name>
    <dbReference type="NCBI Taxonomy" id="2827236"/>
    <lineage>
        <taxon>Bacteria</taxon>
        <taxon>Pseudomonadati</taxon>
        <taxon>Pseudomonadota</taxon>
        <taxon>Alphaproteobacteria</taxon>
        <taxon>Sphingomonadales</taxon>
        <taxon>Sphingosinicellaceae</taxon>
        <taxon>Pacificimonas</taxon>
    </lineage>
</organism>
<sequence length="370" mass="38602">MTDPISRGLLPEGFRDRLAPRAAAADRLVRTLCDRITAHGYDLVQPPLAEFEDSLIGRLSDGGAQDLLRVIDPVSQRTLAIRSDITPQAGRIAATRLAHRPRPLRLSYAGPVLSVRPPQVGAERERMQIGAELIGHDSVAAAGEILTVALEALTAAGCADLSVDLTLPSLVEELAEADWPVDNLDAVRAALDGKDHASLIAAGGAAYAPLIEAAGPAASAIPALRAAGMGAAFDRRLDAAEALTARASGLARVTVDPTERRGFEFQTWLGFSLFAGGIASEIGRGGTYIVRHPGGAEEPAIGFSLYIDGLVQAGLGRRKTRRIFLPHGTDAGVGTALRADGWVTVAALSGSDDAEANACTHIWTGEPAAL</sequence>
<dbReference type="GO" id="GO:0016757">
    <property type="term" value="F:glycosyltransferase activity"/>
    <property type="evidence" value="ECO:0007669"/>
    <property type="project" value="UniProtKB-KW"/>
</dbReference>
<keyword evidence="2" id="KW-0808">Transferase</keyword>
<dbReference type="InterPro" id="IPR041715">
    <property type="entry name" value="HisRS-like_core"/>
</dbReference>